<dbReference type="STRING" id="1316194.A0A1Q5U5I0"/>
<dbReference type="Proteomes" id="UP000186955">
    <property type="component" value="Unassembled WGS sequence"/>
</dbReference>
<dbReference type="EMBL" id="MNBE01000579">
    <property type="protein sequence ID" value="OKP07708.1"/>
    <property type="molecule type" value="Genomic_DNA"/>
</dbReference>
<sequence>MDPFSIFPPEVILSILEFCTDFASLDGLLRTSARADQVFGKYYKTITERVMKNCLILSHGLQYEFRMIILLELEKTSFTLSSLPVVLDSINTPSDVPLSVPADHSLRAVRKAVSIAGNICYAASACLHVMMDRLMAAEPRRVVGSPSAVEWIEGSLSEVQSEPIRIRYHPPSWAETYRTHRILWALAIFSCVLHAANTRWDWSLEDKDSFIERYTRVGLTWRPEQLKTIAECLCILNPSEAIALDHRFPFMVTIPSFLHSPARLIIPNPPERNQAVDKDWEKIYRLAGRQNGAIGTYRQLLRVHWPPRPPLQSGDLRVFRRLGIPIWDDWRLHLIGLIDRPSDSNCLDSSVFDYLPKELASWSTACALFTWWDLAKKGDLDEKIVAAHS</sequence>
<gene>
    <name evidence="1" type="ORF">PENSUB_5823</name>
</gene>
<protein>
    <submittedName>
        <fullName evidence="1">Uncharacterized protein</fullName>
    </submittedName>
</protein>
<name>A0A1Q5U5I0_9EURO</name>
<evidence type="ECO:0000313" key="2">
    <source>
        <dbReference type="Proteomes" id="UP000186955"/>
    </source>
</evidence>
<evidence type="ECO:0000313" key="1">
    <source>
        <dbReference type="EMBL" id="OKP07708.1"/>
    </source>
</evidence>
<proteinExistence type="predicted"/>
<dbReference type="OrthoDB" id="4358152at2759"/>
<organism evidence="1 2">
    <name type="scientific">Penicillium subrubescens</name>
    <dbReference type="NCBI Taxonomy" id="1316194"/>
    <lineage>
        <taxon>Eukaryota</taxon>
        <taxon>Fungi</taxon>
        <taxon>Dikarya</taxon>
        <taxon>Ascomycota</taxon>
        <taxon>Pezizomycotina</taxon>
        <taxon>Eurotiomycetes</taxon>
        <taxon>Eurotiomycetidae</taxon>
        <taxon>Eurotiales</taxon>
        <taxon>Aspergillaceae</taxon>
        <taxon>Penicillium</taxon>
    </lineage>
</organism>
<reference evidence="1 2" key="1">
    <citation type="submission" date="2016-10" db="EMBL/GenBank/DDBJ databases">
        <title>Genome sequence of the ascomycete fungus Penicillium subrubescens.</title>
        <authorList>
            <person name="De Vries R.P."/>
            <person name="Peng M."/>
            <person name="Dilokpimol A."/>
            <person name="Hilden K."/>
            <person name="Makela M.R."/>
            <person name="Grigoriev I."/>
            <person name="Riley R."/>
            <person name="Granchi Z."/>
        </authorList>
    </citation>
    <scope>NUCLEOTIDE SEQUENCE [LARGE SCALE GENOMIC DNA]</scope>
    <source>
        <strain evidence="1 2">CBS 132785</strain>
    </source>
</reference>
<dbReference type="AlphaFoldDB" id="A0A1Q5U5I0"/>
<accession>A0A1Q5U5I0</accession>
<comment type="caution">
    <text evidence="1">The sequence shown here is derived from an EMBL/GenBank/DDBJ whole genome shotgun (WGS) entry which is preliminary data.</text>
</comment>
<keyword evidence="2" id="KW-1185">Reference proteome</keyword>